<dbReference type="PANTHER" id="PTHR11712">
    <property type="entry name" value="POLYKETIDE SYNTHASE-RELATED"/>
    <property type="match status" value="1"/>
</dbReference>
<dbReference type="InterPro" id="IPR014031">
    <property type="entry name" value="Ketoacyl_synth_C"/>
</dbReference>
<dbReference type="PANTHER" id="PTHR11712:SF336">
    <property type="entry name" value="3-OXOACYL-[ACYL-CARRIER-PROTEIN] SYNTHASE, MITOCHONDRIAL"/>
    <property type="match status" value="1"/>
</dbReference>
<protein>
    <recommendedName>
        <fullName evidence="9">3-oxoacyl-[acyl-carrier-protein] synthase</fullName>
    </recommendedName>
</protein>
<dbReference type="Gene3D" id="3.40.47.10">
    <property type="match status" value="1"/>
</dbReference>
<dbReference type="Proteomes" id="UP000094112">
    <property type="component" value="Unassembled WGS sequence"/>
</dbReference>
<dbReference type="InterPro" id="IPR000794">
    <property type="entry name" value="Beta-ketoacyl_synthase"/>
</dbReference>
<dbReference type="NCBIfam" id="TIGR03150">
    <property type="entry name" value="fabF"/>
    <property type="match status" value="1"/>
</dbReference>
<dbReference type="InterPro" id="IPR018201">
    <property type="entry name" value="Ketoacyl_synth_AS"/>
</dbReference>
<evidence type="ECO:0000256" key="7">
    <source>
        <dbReference type="ARBA" id="ARBA00023315"/>
    </source>
</evidence>
<dbReference type="PROSITE" id="PS52004">
    <property type="entry name" value="KS3_2"/>
    <property type="match status" value="1"/>
</dbReference>
<evidence type="ECO:0000313" key="14">
    <source>
        <dbReference type="Proteomes" id="UP000094112"/>
    </source>
</evidence>
<dbReference type="FunFam" id="3.40.47.10:FF:000009">
    <property type="entry name" value="3-oxoacyl-[acyl-carrier-protein] synthase 2"/>
    <property type="match status" value="1"/>
</dbReference>
<dbReference type="GO" id="GO:0004315">
    <property type="term" value="F:3-oxoacyl-[acyl-carrier-protein] synthase activity"/>
    <property type="evidence" value="ECO:0007669"/>
    <property type="project" value="UniProtKB-EC"/>
</dbReference>
<dbReference type="STRING" id="683960.A0A1E3P910"/>
<dbReference type="RefSeq" id="XP_019041106.1">
    <property type="nucleotide sequence ID" value="XM_019181147.1"/>
</dbReference>
<evidence type="ECO:0000259" key="12">
    <source>
        <dbReference type="PROSITE" id="PS52004"/>
    </source>
</evidence>
<keyword evidence="3 9" id="KW-0808">Transferase</keyword>
<evidence type="ECO:0000256" key="6">
    <source>
        <dbReference type="ARBA" id="ARBA00023160"/>
    </source>
</evidence>
<dbReference type="GO" id="GO:0005739">
    <property type="term" value="C:mitochondrion"/>
    <property type="evidence" value="ECO:0007669"/>
    <property type="project" value="TreeGrafter"/>
</dbReference>
<feature type="domain" description="Ketosynthase family 3 (KS3)" evidence="12">
    <location>
        <begin position="1"/>
        <end position="425"/>
    </location>
</feature>
<name>A0A1E3P910_WICAA</name>
<keyword evidence="14" id="KW-1185">Reference proteome</keyword>
<dbReference type="NCBIfam" id="NF005589">
    <property type="entry name" value="PRK07314.1"/>
    <property type="match status" value="1"/>
</dbReference>
<dbReference type="GO" id="GO:0006633">
    <property type="term" value="P:fatty acid biosynthetic process"/>
    <property type="evidence" value="ECO:0007669"/>
    <property type="project" value="UniProtKB-KW"/>
</dbReference>
<dbReference type="GeneID" id="30198393"/>
<comment type="catalytic activity">
    <reaction evidence="8">
        <text>a fatty acyl-[ACP] + malonyl-[ACP] + H(+) = a 3-oxoacyl-[ACP] + holo-[ACP] + CO2</text>
        <dbReference type="Rhea" id="RHEA:22836"/>
        <dbReference type="Rhea" id="RHEA-COMP:9623"/>
        <dbReference type="Rhea" id="RHEA-COMP:9685"/>
        <dbReference type="Rhea" id="RHEA-COMP:9916"/>
        <dbReference type="Rhea" id="RHEA-COMP:14125"/>
        <dbReference type="ChEBI" id="CHEBI:15378"/>
        <dbReference type="ChEBI" id="CHEBI:16526"/>
        <dbReference type="ChEBI" id="CHEBI:64479"/>
        <dbReference type="ChEBI" id="CHEBI:78449"/>
        <dbReference type="ChEBI" id="CHEBI:78776"/>
        <dbReference type="ChEBI" id="CHEBI:138651"/>
        <dbReference type="EC" id="2.3.1.41"/>
    </reaction>
</comment>
<evidence type="ECO:0000256" key="11">
    <source>
        <dbReference type="RuleBase" id="RU003694"/>
    </source>
</evidence>
<organism evidence="13 14">
    <name type="scientific">Wickerhamomyces anomalus (strain ATCC 58044 / CBS 1984 / NCYC 433 / NRRL Y-366-8)</name>
    <name type="common">Yeast</name>
    <name type="synonym">Hansenula anomala</name>
    <dbReference type="NCBI Taxonomy" id="683960"/>
    <lineage>
        <taxon>Eukaryota</taxon>
        <taxon>Fungi</taxon>
        <taxon>Dikarya</taxon>
        <taxon>Ascomycota</taxon>
        <taxon>Saccharomycotina</taxon>
        <taxon>Saccharomycetes</taxon>
        <taxon>Phaffomycetales</taxon>
        <taxon>Wickerhamomycetaceae</taxon>
        <taxon>Wickerhamomyces</taxon>
    </lineage>
</organism>
<evidence type="ECO:0000256" key="8">
    <source>
        <dbReference type="ARBA" id="ARBA00049541"/>
    </source>
</evidence>
<keyword evidence="2 9" id="KW-0444">Lipid biosynthesis</keyword>
<dbReference type="EMBL" id="KV454208">
    <property type="protein sequence ID" value="ODQ61899.1"/>
    <property type="molecule type" value="Genomic_DNA"/>
</dbReference>
<dbReference type="InterPro" id="IPR017568">
    <property type="entry name" value="3-oxoacyl-ACP_synth-2"/>
</dbReference>
<dbReference type="Pfam" id="PF02801">
    <property type="entry name" value="Ketoacyl-synt_C"/>
    <property type="match status" value="1"/>
</dbReference>
<dbReference type="SUPFAM" id="SSF53901">
    <property type="entry name" value="Thiolase-like"/>
    <property type="match status" value="2"/>
</dbReference>
<feature type="active site" description="For beta-ketoacyl synthase activity" evidence="10">
    <location>
        <position position="173"/>
    </location>
</feature>
<dbReference type="InterPro" id="IPR014030">
    <property type="entry name" value="Ketoacyl_synth_N"/>
</dbReference>
<dbReference type="CDD" id="cd00834">
    <property type="entry name" value="KAS_I_II"/>
    <property type="match status" value="1"/>
</dbReference>
<evidence type="ECO:0000256" key="9">
    <source>
        <dbReference type="PIRNR" id="PIRNR000447"/>
    </source>
</evidence>
<keyword evidence="5" id="KW-0443">Lipid metabolism</keyword>
<reference evidence="13 14" key="1">
    <citation type="journal article" date="2016" name="Proc. Natl. Acad. Sci. U.S.A.">
        <title>Comparative genomics of biotechnologically important yeasts.</title>
        <authorList>
            <person name="Riley R."/>
            <person name="Haridas S."/>
            <person name="Wolfe K.H."/>
            <person name="Lopes M.R."/>
            <person name="Hittinger C.T."/>
            <person name="Goeker M."/>
            <person name="Salamov A.A."/>
            <person name="Wisecaver J.H."/>
            <person name="Long T.M."/>
            <person name="Calvey C.H."/>
            <person name="Aerts A.L."/>
            <person name="Barry K.W."/>
            <person name="Choi C."/>
            <person name="Clum A."/>
            <person name="Coughlan A.Y."/>
            <person name="Deshpande S."/>
            <person name="Douglass A.P."/>
            <person name="Hanson S.J."/>
            <person name="Klenk H.-P."/>
            <person name="LaButti K.M."/>
            <person name="Lapidus A."/>
            <person name="Lindquist E.A."/>
            <person name="Lipzen A.M."/>
            <person name="Meier-Kolthoff J.P."/>
            <person name="Ohm R.A."/>
            <person name="Otillar R.P."/>
            <person name="Pangilinan J.L."/>
            <person name="Peng Y."/>
            <person name="Rokas A."/>
            <person name="Rosa C.A."/>
            <person name="Scheuner C."/>
            <person name="Sibirny A.A."/>
            <person name="Slot J.C."/>
            <person name="Stielow J.B."/>
            <person name="Sun H."/>
            <person name="Kurtzman C.P."/>
            <person name="Blackwell M."/>
            <person name="Grigoriev I.V."/>
            <person name="Jeffries T.W."/>
        </authorList>
    </citation>
    <scope>NUCLEOTIDE SEQUENCE [LARGE SCALE GENOMIC DNA]</scope>
    <source>
        <strain evidence="14">ATCC 58044 / CBS 1984 / NCYC 433 / NRRL Y-366-8</strain>
    </source>
</reference>
<comment type="similarity">
    <text evidence="1 9 11">Belongs to the thiolase-like superfamily. Beta-ketoacyl-ACP synthases family.</text>
</comment>
<evidence type="ECO:0000256" key="4">
    <source>
        <dbReference type="ARBA" id="ARBA00022832"/>
    </source>
</evidence>
<accession>A0A1E3P910</accession>
<dbReference type="Pfam" id="PF00109">
    <property type="entry name" value="ketoacyl-synt"/>
    <property type="match status" value="1"/>
</dbReference>
<proteinExistence type="inferred from homology"/>
<evidence type="ECO:0000256" key="3">
    <source>
        <dbReference type="ARBA" id="ARBA00022679"/>
    </source>
</evidence>
<keyword evidence="4" id="KW-0276">Fatty acid metabolism</keyword>
<keyword evidence="6 9" id="KW-0275">Fatty acid biosynthesis</keyword>
<keyword evidence="7" id="KW-0012">Acyltransferase</keyword>
<dbReference type="InterPro" id="IPR016039">
    <property type="entry name" value="Thiolase-like"/>
</dbReference>
<evidence type="ECO:0000256" key="10">
    <source>
        <dbReference type="PIRSR" id="PIRSR000447-1"/>
    </source>
</evidence>
<dbReference type="AlphaFoldDB" id="A0A1E3P910"/>
<dbReference type="PROSITE" id="PS00606">
    <property type="entry name" value="KS3_1"/>
    <property type="match status" value="1"/>
</dbReference>
<evidence type="ECO:0000256" key="1">
    <source>
        <dbReference type="ARBA" id="ARBA00008467"/>
    </source>
</evidence>
<evidence type="ECO:0000256" key="5">
    <source>
        <dbReference type="ARBA" id="ARBA00023098"/>
    </source>
</evidence>
<evidence type="ECO:0000256" key="2">
    <source>
        <dbReference type="ARBA" id="ARBA00022516"/>
    </source>
</evidence>
<dbReference type="InterPro" id="IPR020841">
    <property type="entry name" value="PKS_Beta-ketoAc_synthase_dom"/>
</dbReference>
<evidence type="ECO:0000313" key="13">
    <source>
        <dbReference type="EMBL" id="ODQ61899.1"/>
    </source>
</evidence>
<dbReference type="SMART" id="SM00825">
    <property type="entry name" value="PKS_KS"/>
    <property type="match status" value="1"/>
</dbReference>
<dbReference type="PIRSF" id="PIRSF000447">
    <property type="entry name" value="KAS_II"/>
    <property type="match status" value="1"/>
</dbReference>
<dbReference type="OrthoDB" id="5334845at2759"/>
<gene>
    <name evidence="13" type="ORF">WICANDRAFT_25449</name>
</gene>
<sequence>MSRVVITGMGMVSPLGVGVKHSWNALLAGKSGIVSTDSLNDERYEKIPSKTVGKVPEGELAQGGWNINEHFQKGEARRLATFSQYALAAAHEALTDANWFPTEIEDQLNTGVIVGSGIGSITDTFENSIAFGNGGYRKVQPLFVPKMLPNMAAGAISIKYGLKGPNHCPSTACATGNHAIGDSYRFIKDGYAKTIVAGASEAPLHPLALAGFARAQSVATDFNDTPEKASRPFDKERGGFVLSEGSGILILEELEHAKKRNAKIYAEIVGYGLSGDGHHITAPSPDGLGARRAMELATRGIDLTKVGYINAHATSTLIGDRIENNAIKTIFKNNLDFLVSSTKGSHGHLLGAAGAVEAIFSILAVQNNIAPPTLNLESPGGAEGDNIEDFTLNLVGPKPVEQNIEYSLSNSFGFGGINTSLLFKKYTE</sequence>